<feature type="transmembrane region" description="Helical" evidence="16">
    <location>
        <begin position="38"/>
        <end position="61"/>
    </location>
</feature>
<keyword evidence="6 16" id="KW-0812">Transmembrane</keyword>
<feature type="region of interest" description="Disordered" evidence="15">
    <location>
        <begin position="324"/>
        <end position="350"/>
    </location>
</feature>
<evidence type="ECO:0000313" key="20">
    <source>
        <dbReference type="Proteomes" id="UP000197138"/>
    </source>
</evidence>
<feature type="region of interest" description="Disordered" evidence="15">
    <location>
        <begin position="229"/>
        <end position="273"/>
    </location>
</feature>
<accession>A0A218W5E1</accession>
<evidence type="ECO:0000256" key="5">
    <source>
        <dbReference type="ARBA" id="ARBA00022679"/>
    </source>
</evidence>
<dbReference type="EMBL" id="MTKT01005171">
    <property type="protein sequence ID" value="OWM68104.1"/>
    <property type="molecule type" value="Genomic_DNA"/>
</dbReference>
<keyword evidence="11 16" id="KW-1133">Transmembrane helix</keyword>
<dbReference type="Proteomes" id="UP000233551">
    <property type="component" value="Unassembled WGS sequence"/>
</dbReference>
<evidence type="ECO:0000259" key="17">
    <source>
        <dbReference type="PROSITE" id="PS50089"/>
    </source>
</evidence>
<dbReference type="Gene3D" id="3.30.40.10">
    <property type="entry name" value="Zinc/RING finger domain, C3HC4 (zinc finger)"/>
    <property type="match status" value="1"/>
</dbReference>
<evidence type="ECO:0000313" key="19">
    <source>
        <dbReference type="EMBL" id="PKI68307.1"/>
    </source>
</evidence>
<evidence type="ECO:0000256" key="7">
    <source>
        <dbReference type="ARBA" id="ARBA00022723"/>
    </source>
</evidence>
<dbReference type="GO" id="GO:0016567">
    <property type="term" value="P:protein ubiquitination"/>
    <property type="evidence" value="ECO:0007669"/>
    <property type="project" value="InterPro"/>
</dbReference>
<reference evidence="19 21" key="3">
    <citation type="submission" date="2017-11" db="EMBL/GenBank/DDBJ databases">
        <title>De-novo sequencing of pomegranate (Punica granatum L.) genome.</title>
        <authorList>
            <person name="Akparov Z."/>
            <person name="Amiraslanov A."/>
            <person name="Hajiyeva S."/>
            <person name="Abbasov M."/>
            <person name="Kaur K."/>
            <person name="Hamwieh A."/>
            <person name="Solovyev V."/>
            <person name="Salamov A."/>
            <person name="Braich B."/>
            <person name="Kosarev P."/>
            <person name="Mahmoud A."/>
            <person name="Hajiyev E."/>
            <person name="Babayeva S."/>
            <person name="Izzatullayeva V."/>
            <person name="Mammadov A."/>
            <person name="Mammadov A."/>
            <person name="Sharifova S."/>
            <person name="Ojaghi J."/>
            <person name="Eynullazada K."/>
            <person name="Bayramov B."/>
            <person name="Abdulazimova A."/>
            <person name="Shahmuradov I."/>
        </authorList>
    </citation>
    <scope>NUCLEOTIDE SEQUENCE [LARGE SCALE GENOMIC DNA]</scope>
    <source>
        <strain evidence="19">AG2017</strain>
        <strain evidence="21">cv. AG2017</strain>
        <tissue evidence="19">Leaf</tissue>
    </source>
</reference>
<evidence type="ECO:0000256" key="14">
    <source>
        <dbReference type="PROSITE-ProRule" id="PRU00175"/>
    </source>
</evidence>
<evidence type="ECO:0000256" key="4">
    <source>
        <dbReference type="ARBA" id="ARBA00012483"/>
    </source>
</evidence>
<keyword evidence="12 16" id="KW-0472">Membrane</keyword>
<dbReference type="AlphaFoldDB" id="A0A218W5E1"/>
<comment type="pathway">
    <text evidence="3">Protein modification; protein ubiquitination.</text>
</comment>
<sequence>MDFEGSSLRIRFTEAVSSSPLGSSVPQTNFHSGADTSFPILVIAIIGIVATIFLLVSYYIFVIKCCLNWHRIDILSRFSLSRRRRDNEQLLVYSQTEEPRGLDEAIIRSIPIFQYKSRGKQSRDFDQRSYCECAVCLNEFQEDEKLRIIPSCSHVFHIDCIDIWLQNNANCPLCRTSVSARPTAASAYDLVEARIVTPSPSPQDPAPGQPVIHSDEDYVVIELGSLSSQPTELQSGSGEPSSNPTNINAPSPKKLDTRVPKKGRKLPKGSSMGDEFINTRGLGLCYDDKHFEPIQPIRRSISMDSAADRHLLLAVREILQQKREEKEQQSLNSMSFSPIDQRSCSSGSSSRFRKTFFSFGHGRASRSAVQPVCLGP</sequence>
<dbReference type="GeneID" id="116207033"/>
<dbReference type="OrthoDB" id="8062037at2759"/>
<evidence type="ECO:0000256" key="12">
    <source>
        <dbReference type="ARBA" id="ARBA00023136"/>
    </source>
</evidence>
<protein>
    <recommendedName>
        <fullName evidence="4">RING-type E3 ubiquitin transferase</fullName>
        <ecNumber evidence="4">2.3.2.27</ecNumber>
    </recommendedName>
</protein>
<comment type="catalytic activity">
    <reaction evidence="1">
        <text>S-ubiquitinyl-[E2 ubiquitin-conjugating enzyme]-L-cysteine + [acceptor protein]-L-lysine = [E2 ubiquitin-conjugating enzyme]-L-cysteine + N(6)-ubiquitinyl-[acceptor protein]-L-lysine.</text>
        <dbReference type="EC" id="2.3.2.27"/>
    </reaction>
</comment>
<gene>
    <name evidence="18" type="ORF">CDL15_Pgr016304</name>
    <name evidence="19" type="ORF">CRG98_011302</name>
</gene>
<reference evidence="18" key="2">
    <citation type="submission" date="2017-06" db="EMBL/GenBank/DDBJ databases">
        <title>The pomegranate genome and the genomics of punicalagin biosynthesis.</title>
        <authorList>
            <person name="Xu C."/>
        </authorList>
    </citation>
    <scope>NUCLEOTIDE SEQUENCE [LARGE SCALE GENOMIC DNA]</scope>
    <source>
        <tissue evidence="18">Fresh leaf</tissue>
    </source>
</reference>
<keyword evidence="10" id="KW-0862">Zinc</keyword>
<dbReference type="InterPro" id="IPR001841">
    <property type="entry name" value="Znf_RING"/>
</dbReference>
<dbReference type="EC" id="2.3.2.27" evidence="4"/>
<evidence type="ECO:0000256" key="10">
    <source>
        <dbReference type="ARBA" id="ARBA00022833"/>
    </source>
</evidence>
<name>A0A218W5E1_PUNGR</name>
<dbReference type="PROSITE" id="PS50089">
    <property type="entry name" value="ZF_RING_2"/>
    <property type="match status" value="1"/>
</dbReference>
<keyword evidence="5" id="KW-0808">Transferase</keyword>
<dbReference type="CDD" id="cd16461">
    <property type="entry name" value="RING-H2_EL5-like"/>
    <property type="match status" value="1"/>
</dbReference>
<comment type="similarity">
    <text evidence="13">Belongs to the RING-type zinc finger family. ATL subfamily.</text>
</comment>
<keyword evidence="9" id="KW-0833">Ubl conjugation pathway</keyword>
<evidence type="ECO:0000256" key="8">
    <source>
        <dbReference type="ARBA" id="ARBA00022771"/>
    </source>
</evidence>
<dbReference type="InterPro" id="IPR044600">
    <property type="entry name" value="ATL1/ATL16-like"/>
</dbReference>
<feature type="domain" description="RING-type" evidence="17">
    <location>
        <begin position="133"/>
        <end position="175"/>
    </location>
</feature>
<dbReference type="GO" id="GO:0061630">
    <property type="term" value="F:ubiquitin protein ligase activity"/>
    <property type="evidence" value="ECO:0007669"/>
    <property type="project" value="UniProtKB-EC"/>
</dbReference>
<dbReference type="GO" id="GO:0008270">
    <property type="term" value="F:zinc ion binding"/>
    <property type="evidence" value="ECO:0007669"/>
    <property type="project" value="UniProtKB-KW"/>
</dbReference>
<dbReference type="InterPro" id="IPR013083">
    <property type="entry name" value="Znf_RING/FYVE/PHD"/>
</dbReference>
<dbReference type="GO" id="GO:0016020">
    <property type="term" value="C:membrane"/>
    <property type="evidence" value="ECO:0007669"/>
    <property type="project" value="UniProtKB-SubCell"/>
</dbReference>
<dbReference type="Pfam" id="PF13639">
    <property type="entry name" value="zf-RING_2"/>
    <property type="match status" value="1"/>
</dbReference>
<evidence type="ECO:0000313" key="18">
    <source>
        <dbReference type="EMBL" id="OWM68104.1"/>
    </source>
</evidence>
<dbReference type="EMBL" id="PGOL01000562">
    <property type="protein sequence ID" value="PKI68307.1"/>
    <property type="molecule type" value="Genomic_DNA"/>
</dbReference>
<organism evidence="18 20">
    <name type="scientific">Punica granatum</name>
    <name type="common">Pomegranate</name>
    <dbReference type="NCBI Taxonomy" id="22663"/>
    <lineage>
        <taxon>Eukaryota</taxon>
        <taxon>Viridiplantae</taxon>
        <taxon>Streptophyta</taxon>
        <taxon>Embryophyta</taxon>
        <taxon>Tracheophyta</taxon>
        <taxon>Spermatophyta</taxon>
        <taxon>Magnoliopsida</taxon>
        <taxon>eudicotyledons</taxon>
        <taxon>Gunneridae</taxon>
        <taxon>Pentapetalae</taxon>
        <taxon>rosids</taxon>
        <taxon>malvids</taxon>
        <taxon>Myrtales</taxon>
        <taxon>Lythraceae</taxon>
        <taxon>Punica</taxon>
    </lineage>
</organism>
<dbReference type="SUPFAM" id="SSF57850">
    <property type="entry name" value="RING/U-box"/>
    <property type="match status" value="1"/>
</dbReference>
<proteinExistence type="inferred from homology"/>
<evidence type="ECO:0000313" key="21">
    <source>
        <dbReference type="Proteomes" id="UP000233551"/>
    </source>
</evidence>
<evidence type="ECO:0000256" key="6">
    <source>
        <dbReference type="ARBA" id="ARBA00022692"/>
    </source>
</evidence>
<comment type="caution">
    <text evidence="18">The sequence shown here is derived from an EMBL/GenBank/DDBJ whole genome shotgun (WGS) entry which is preliminary data.</text>
</comment>
<dbReference type="STRING" id="22663.A0A218W5E1"/>
<evidence type="ECO:0000256" key="16">
    <source>
        <dbReference type="SAM" id="Phobius"/>
    </source>
</evidence>
<keyword evidence="21" id="KW-1185">Reference proteome</keyword>
<keyword evidence="8 14" id="KW-0863">Zinc-finger</keyword>
<keyword evidence="7" id="KW-0479">Metal-binding</keyword>
<evidence type="ECO:0000256" key="11">
    <source>
        <dbReference type="ARBA" id="ARBA00022989"/>
    </source>
</evidence>
<reference evidence="20" key="1">
    <citation type="journal article" date="2017" name="Plant J.">
        <title>The pomegranate (Punica granatum L.) genome and the genomics of punicalagin biosynthesis.</title>
        <authorList>
            <person name="Qin G."/>
            <person name="Xu C."/>
            <person name="Ming R."/>
            <person name="Tang H."/>
            <person name="Guyot R."/>
            <person name="Kramer E.M."/>
            <person name="Hu Y."/>
            <person name="Yi X."/>
            <person name="Qi Y."/>
            <person name="Xu X."/>
            <person name="Gao Z."/>
            <person name="Pan H."/>
            <person name="Jian J."/>
            <person name="Tian Y."/>
            <person name="Yue Z."/>
            <person name="Xu Y."/>
        </authorList>
    </citation>
    <scope>NUCLEOTIDE SEQUENCE [LARGE SCALE GENOMIC DNA]</scope>
    <source>
        <strain evidence="20">cv. Dabenzi</strain>
    </source>
</reference>
<feature type="compositionally biased region" description="Polar residues" evidence="15">
    <location>
        <begin position="229"/>
        <end position="249"/>
    </location>
</feature>
<evidence type="ECO:0000256" key="13">
    <source>
        <dbReference type="ARBA" id="ARBA00024209"/>
    </source>
</evidence>
<dbReference type="PANTHER" id="PTHR46913">
    <property type="entry name" value="RING-H2 FINGER PROTEIN ATL16"/>
    <property type="match status" value="1"/>
</dbReference>
<evidence type="ECO:0000256" key="3">
    <source>
        <dbReference type="ARBA" id="ARBA00004906"/>
    </source>
</evidence>
<evidence type="ECO:0000256" key="9">
    <source>
        <dbReference type="ARBA" id="ARBA00022786"/>
    </source>
</evidence>
<dbReference type="PANTHER" id="PTHR46913:SF1">
    <property type="entry name" value="RING-H2 FINGER PROTEIN ATL16"/>
    <property type="match status" value="1"/>
</dbReference>
<comment type="subcellular location">
    <subcellularLocation>
        <location evidence="2">Membrane</location>
        <topology evidence="2">Single-pass membrane protein</topology>
    </subcellularLocation>
</comment>
<evidence type="ECO:0000256" key="15">
    <source>
        <dbReference type="SAM" id="MobiDB-lite"/>
    </source>
</evidence>
<dbReference type="Proteomes" id="UP000197138">
    <property type="component" value="Unassembled WGS sequence"/>
</dbReference>
<feature type="compositionally biased region" description="Polar residues" evidence="15">
    <location>
        <begin position="329"/>
        <end position="340"/>
    </location>
</feature>
<dbReference type="SMART" id="SM00184">
    <property type="entry name" value="RING"/>
    <property type="match status" value="1"/>
</dbReference>
<evidence type="ECO:0000256" key="1">
    <source>
        <dbReference type="ARBA" id="ARBA00000900"/>
    </source>
</evidence>
<evidence type="ECO:0000256" key="2">
    <source>
        <dbReference type="ARBA" id="ARBA00004167"/>
    </source>
</evidence>
<dbReference type="FunFam" id="3.30.40.10:FF:000187">
    <property type="entry name" value="E3 ubiquitin-protein ligase ATL6"/>
    <property type="match status" value="1"/>
</dbReference>